<dbReference type="Proteomes" id="UP000794436">
    <property type="component" value="Unassembled WGS sequence"/>
</dbReference>
<dbReference type="PANTHER" id="PTHR22734">
    <property type="entry name" value="U3 SMALL NUCLEOLAR RIBONUCLEOPROTEIN PROTEIN IMP4"/>
    <property type="match status" value="1"/>
</dbReference>
<organism evidence="3 4">
    <name type="scientific">Pythium oligandrum</name>
    <name type="common">Mycoparasitic fungus</name>
    <dbReference type="NCBI Taxonomy" id="41045"/>
    <lineage>
        <taxon>Eukaryota</taxon>
        <taxon>Sar</taxon>
        <taxon>Stramenopiles</taxon>
        <taxon>Oomycota</taxon>
        <taxon>Peronosporomycetes</taxon>
        <taxon>Pythiales</taxon>
        <taxon>Pythiaceae</taxon>
        <taxon>Pythium</taxon>
    </lineage>
</organism>
<evidence type="ECO:0000313" key="4">
    <source>
        <dbReference type="Proteomes" id="UP000794436"/>
    </source>
</evidence>
<dbReference type="Gene3D" id="3.40.50.10480">
    <property type="entry name" value="Probable brix-domain ribosomal biogenesis protein"/>
    <property type="match status" value="1"/>
</dbReference>
<reference evidence="3" key="1">
    <citation type="submission" date="2019-03" db="EMBL/GenBank/DDBJ databases">
        <title>Long read genome sequence of the mycoparasitic Pythium oligandrum ATCC 38472 isolated from sugarbeet rhizosphere.</title>
        <authorList>
            <person name="Gaulin E."/>
        </authorList>
    </citation>
    <scope>NUCLEOTIDE SEQUENCE</scope>
    <source>
        <strain evidence="3">ATCC 38472_TT</strain>
    </source>
</reference>
<accession>A0A8K1FN11</accession>
<gene>
    <name evidence="3" type="ORF">Poli38472_001037</name>
</gene>
<dbReference type="PROSITE" id="PS50833">
    <property type="entry name" value="BRIX"/>
    <property type="match status" value="1"/>
</dbReference>
<dbReference type="InterPro" id="IPR044281">
    <property type="entry name" value="IMP4/RPF1"/>
</dbReference>
<dbReference type="InterPro" id="IPR007109">
    <property type="entry name" value="Brix"/>
</dbReference>
<feature type="region of interest" description="Disordered" evidence="1">
    <location>
        <begin position="29"/>
        <end position="111"/>
    </location>
</feature>
<dbReference type="EMBL" id="SPLM01000001">
    <property type="protein sequence ID" value="TMW68881.1"/>
    <property type="molecule type" value="Genomic_DNA"/>
</dbReference>
<feature type="domain" description="Brix" evidence="2">
    <location>
        <begin position="152"/>
        <end position="334"/>
    </location>
</feature>
<dbReference type="GO" id="GO:0042134">
    <property type="term" value="F:rRNA primary transcript binding"/>
    <property type="evidence" value="ECO:0007669"/>
    <property type="project" value="InterPro"/>
</dbReference>
<dbReference type="OrthoDB" id="10253204at2759"/>
<name>A0A8K1FN11_PYTOL</name>
<comment type="caution">
    <text evidence="3">The sequence shown here is derived from an EMBL/GenBank/DDBJ whole genome shotgun (WGS) entry which is preliminary data.</text>
</comment>
<dbReference type="GO" id="GO:0000470">
    <property type="term" value="P:maturation of LSU-rRNA"/>
    <property type="evidence" value="ECO:0007669"/>
    <property type="project" value="TreeGrafter"/>
</dbReference>
<dbReference type="AlphaFoldDB" id="A0A8K1FN11"/>
<dbReference type="GO" id="GO:0000460">
    <property type="term" value="P:maturation of 5.8S rRNA"/>
    <property type="evidence" value="ECO:0007669"/>
    <property type="project" value="TreeGrafter"/>
</dbReference>
<dbReference type="PANTHER" id="PTHR22734:SF3">
    <property type="entry name" value="RIBOSOME PRODUCTION FACTOR 1"/>
    <property type="match status" value="1"/>
</dbReference>
<dbReference type="GO" id="GO:0005730">
    <property type="term" value="C:nucleolus"/>
    <property type="evidence" value="ECO:0007669"/>
    <property type="project" value="TreeGrafter"/>
</dbReference>
<dbReference type="SUPFAM" id="SSF52954">
    <property type="entry name" value="Class II aaRS ABD-related"/>
    <property type="match status" value="1"/>
</dbReference>
<evidence type="ECO:0000256" key="1">
    <source>
        <dbReference type="SAM" id="MobiDB-lite"/>
    </source>
</evidence>
<sequence>MGLSIGWKRVKLQTALDLITRLDASMVGNAKGAQSKRQKRDAEDDGGNDGGGAGPSILNRPNPSHIKNKMKRMQVMAKYRKEKKEQKKAGQQKRRREQEELGENAPAKLEPRTIDNTREPEITMVAADGDDEIVGDEMDDEFAKIFGNEEKPKLMITTRPFPSGELYHFIKDLMDLVPNSFYYKRGTFDIKDIVQFASNKEFTHLVVLSEKSKICNGMLVSRLPAGPTAFFKVSNVKITEDIKGRGRRTDHQPELILNNFSTRLGHRVGRFLGSFFSHDPEFQGRQVVTFHNQRDFIFVRHHRYIFENEKKARLQEIGPRFTLKLRWLQQGTFDTKFGEYEWIHRQHKLDTSRRRFHL</sequence>
<dbReference type="GO" id="GO:0030687">
    <property type="term" value="C:preribosome, large subunit precursor"/>
    <property type="evidence" value="ECO:0007669"/>
    <property type="project" value="TreeGrafter"/>
</dbReference>
<evidence type="ECO:0000313" key="3">
    <source>
        <dbReference type="EMBL" id="TMW68881.1"/>
    </source>
</evidence>
<keyword evidence="4" id="KW-1185">Reference proteome</keyword>
<dbReference type="FunFam" id="3.40.50.10480:FF:000002">
    <property type="entry name" value="Ribosome production factor 1"/>
    <property type="match status" value="1"/>
</dbReference>
<protein>
    <recommendedName>
        <fullName evidence="2">Brix domain-containing protein</fullName>
    </recommendedName>
</protein>
<proteinExistence type="predicted"/>
<evidence type="ECO:0000259" key="2">
    <source>
        <dbReference type="PROSITE" id="PS50833"/>
    </source>
</evidence>
<dbReference type="SMART" id="SM00879">
    <property type="entry name" value="Brix"/>
    <property type="match status" value="1"/>
</dbReference>
<dbReference type="Pfam" id="PF04427">
    <property type="entry name" value="Brix"/>
    <property type="match status" value="1"/>
</dbReference>